<keyword evidence="2" id="KW-0121">Carboxypeptidase</keyword>
<dbReference type="SUPFAM" id="SSF55166">
    <property type="entry name" value="Hedgehog/DD-peptidase"/>
    <property type="match status" value="1"/>
</dbReference>
<evidence type="ECO:0000313" key="3">
    <source>
        <dbReference type="Proteomes" id="UP000189475"/>
    </source>
</evidence>
<reference evidence="2 3" key="1">
    <citation type="submission" date="2017-02" db="EMBL/GenBank/DDBJ databases">
        <authorList>
            <person name="Peterson S.W."/>
        </authorList>
    </citation>
    <scope>NUCLEOTIDE SEQUENCE [LARGE SCALE GENOMIC DNA]</scope>
    <source>
        <strain evidence="2 3">CECT 9027</strain>
    </source>
</reference>
<keyword evidence="2" id="KW-0378">Hydrolase</keyword>
<keyword evidence="3" id="KW-1185">Reference proteome</keyword>
<evidence type="ECO:0000259" key="1">
    <source>
        <dbReference type="Pfam" id="PF02557"/>
    </source>
</evidence>
<accession>A0A1R4B079</accession>
<dbReference type="Proteomes" id="UP000189475">
    <property type="component" value="Unassembled WGS sequence"/>
</dbReference>
<dbReference type="InterPro" id="IPR003709">
    <property type="entry name" value="VanY-like_core_dom"/>
</dbReference>
<protein>
    <submittedName>
        <fullName evidence="2">D-alanyl-D-alanine carboxypeptidase</fullName>
    </submittedName>
</protein>
<dbReference type="CDD" id="cd14847">
    <property type="entry name" value="DD-carboxypeptidase_like"/>
    <property type="match status" value="1"/>
</dbReference>
<evidence type="ECO:0000313" key="2">
    <source>
        <dbReference type="EMBL" id="SJL82322.1"/>
    </source>
</evidence>
<proteinExistence type="predicted"/>
<dbReference type="OrthoDB" id="9792074at2"/>
<dbReference type="PANTHER" id="PTHR34385:SF1">
    <property type="entry name" value="PEPTIDOGLYCAN L-ALANYL-D-GLUTAMATE ENDOPEPTIDASE CWLK"/>
    <property type="match status" value="1"/>
</dbReference>
<dbReference type="AlphaFoldDB" id="A0A1R4B079"/>
<dbReference type="STRING" id="1918946.VPAL9027_00247"/>
<dbReference type="InterPro" id="IPR009045">
    <property type="entry name" value="Zn_M74/Hedgehog-like"/>
</dbReference>
<dbReference type="EMBL" id="FUFT01000001">
    <property type="protein sequence ID" value="SJL82322.1"/>
    <property type="molecule type" value="Genomic_DNA"/>
</dbReference>
<keyword evidence="2" id="KW-0645">Protease</keyword>
<feature type="domain" description="D-alanyl-D-alanine carboxypeptidase-like core" evidence="1">
    <location>
        <begin position="27"/>
        <end position="177"/>
    </location>
</feature>
<dbReference type="Pfam" id="PF02557">
    <property type="entry name" value="VanY"/>
    <property type="match status" value="1"/>
</dbReference>
<dbReference type="PANTHER" id="PTHR34385">
    <property type="entry name" value="D-ALANYL-D-ALANINE CARBOXYPEPTIDASE"/>
    <property type="match status" value="1"/>
</dbReference>
<sequence>MMTPQQLTGKTDEHLTPLTLGVKSFLVHPEVYQDLLALSQAAIAAGYDFHIASGFRPFERQCWIWNRKMSGETPIKDANNYPLDSQVLSEHEKVMAILRWSALPGASRHHWGTDFDVYAHNTLPEKRSLQLEPWEYLSGHQAAFYQWLSTNLTTFGFYFPYQQGGSGVAFEPWHISHRETANRYLQQLTLPVLADELRYSDVLGKTSILASLQSIYNDYVINVSD</sequence>
<dbReference type="InterPro" id="IPR052179">
    <property type="entry name" value="DD-CPase-like"/>
</dbReference>
<organism evidence="2 3">
    <name type="scientific">Vibrio palustris</name>
    <dbReference type="NCBI Taxonomy" id="1918946"/>
    <lineage>
        <taxon>Bacteria</taxon>
        <taxon>Pseudomonadati</taxon>
        <taxon>Pseudomonadota</taxon>
        <taxon>Gammaproteobacteria</taxon>
        <taxon>Vibrionales</taxon>
        <taxon>Vibrionaceae</taxon>
        <taxon>Vibrio</taxon>
    </lineage>
</organism>
<dbReference type="GO" id="GO:0004180">
    <property type="term" value="F:carboxypeptidase activity"/>
    <property type="evidence" value="ECO:0007669"/>
    <property type="project" value="UniProtKB-KW"/>
</dbReference>
<name>A0A1R4B079_9VIBR</name>
<dbReference type="Gene3D" id="3.30.1380.10">
    <property type="match status" value="1"/>
</dbReference>
<dbReference type="GO" id="GO:0006508">
    <property type="term" value="P:proteolysis"/>
    <property type="evidence" value="ECO:0007669"/>
    <property type="project" value="InterPro"/>
</dbReference>
<gene>
    <name evidence="2" type="ORF">VPAL9027_00247</name>
</gene>